<protein>
    <submittedName>
        <fullName evidence="2">Uncharacterized protein</fullName>
    </submittedName>
</protein>
<sequence>MRGGMARVIGMVGEIHESPPPTNCPYRCARAADRASVCTGLPRPPRSRARDGNGVTRARSGCSEPLRATAHANIPGVQAGASSSTAISESFMVRGRLMSVSEAGKVEVSFMPGGSADGDDSVVAIAWGVPTFLLMPDEHGRVLASFVSEVMPVPGNIVRRPCSATGERRSHAIP</sequence>
<reference evidence="2" key="1">
    <citation type="submission" date="2019-02" db="EMBL/GenBank/DDBJ databases">
        <authorList>
            <person name="Gruber-Vodicka R. H."/>
            <person name="Seah K. B. B."/>
        </authorList>
    </citation>
    <scope>NUCLEOTIDE SEQUENCE</scope>
    <source>
        <strain evidence="2">BECK_BZ131</strain>
    </source>
</reference>
<accession>A0A450TX10</accession>
<dbReference type="AlphaFoldDB" id="A0A450TX10"/>
<feature type="region of interest" description="Disordered" evidence="1">
    <location>
        <begin position="39"/>
        <end position="59"/>
    </location>
</feature>
<name>A0A450TX10_9GAMM</name>
<evidence type="ECO:0000256" key="1">
    <source>
        <dbReference type="SAM" id="MobiDB-lite"/>
    </source>
</evidence>
<proteinExistence type="predicted"/>
<dbReference type="EMBL" id="CAADFE010000054">
    <property type="protein sequence ID" value="VFJ73741.1"/>
    <property type="molecule type" value="Genomic_DNA"/>
</dbReference>
<gene>
    <name evidence="2" type="ORF">BECKFW1821C_GA0114237_105410</name>
</gene>
<evidence type="ECO:0000313" key="2">
    <source>
        <dbReference type="EMBL" id="VFJ73741.1"/>
    </source>
</evidence>
<organism evidence="2">
    <name type="scientific">Candidatus Kentrum sp. FW</name>
    <dbReference type="NCBI Taxonomy" id="2126338"/>
    <lineage>
        <taxon>Bacteria</taxon>
        <taxon>Pseudomonadati</taxon>
        <taxon>Pseudomonadota</taxon>
        <taxon>Gammaproteobacteria</taxon>
        <taxon>Candidatus Kentrum</taxon>
    </lineage>
</organism>